<dbReference type="Pfam" id="PF01206">
    <property type="entry name" value="TusA"/>
    <property type="match status" value="1"/>
</dbReference>
<comment type="caution">
    <text evidence="2">The sequence shown here is derived from an EMBL/GenBank/DDBJ whole genome shotgun (WGS) entry which is preliminary data.</text>
</comment>
<dbReference type="Gene3D" id="3.30.110.40">
    <property type="entry name" value="TusA-like domain"/>
    <property type="match status" value="1"/>
</dbReference>
<dbReference type="InterPro" id="IPR001455">
    <property type="entry name" value="TusA-like"/>
</dbReference>
<dbReference type="SUPFAM" id="SSF64307">
    <property type="entry name" value="SirA-like"/>
    <property type="match status" value="1"/>
</dbReference>
<organism evidence="2 3">
    <name type="scientific">Methylopila henanensis</name>
    <dbReference type="NCBI Taxonomy" id="873516"/>
    <lineage>
        <taxon>Bacteria</taxon>
        <taxon>Pseudomonadati</taxon>
        <taxon>Pseudomonadota</taxon>
        <taxon>Alphaproteobacteria</taxon>
        <taxon>Hyphomicrobiales</taxon>
        <taxon>Methylopilaceae</taxon>
        <taxon>Methylopila</taxon>
    </lineage>
</organism>
<accession>A0ABW4K6V3</accession>
<dbReference type="InterPro" id="IPR036868">
    <property type="entry name" value="TusA-like_sf"/>
</dbReference>
<proteinExistence type="predicted"/>
<evidence type="ECO:0000313" key="2">
    <source>
        <dbReference type="EMBL" id="MFD1703522.1"/>
    </source>
</evidence>
<evidence type="ECO:0000313" key="3">
    <source>
        <dbReference type="Proteomes" id="UP001597308"/>
    </source>
</evidence>
<dbReference type="CDD" id="cd00291">
    <property type="entry name" value="SirA_YedF_YeeD"/>
    <property type="match status" value="1"/>
</dbReference>
<dbReference type="Proteomes" id="UP001597308">
    <property type="component" value="Unassembled WGS sequence"/>
</dbReference>
<dbReference type="EMBL" id="JBHUER010000008">
    <property type="protein sequence ID" value="MFD1703522.1"/>
    <property type="molecule type" value="Genomic_DNA"/>
</dbReference>
<feature type="domain" description="UPF0033" evidence="1">
    <location>
        <begin position="2"/>
        <end position="56"/>
    </location>
</feature>
<evidence type="ECO:0000259" key="1">
    <source>
        <dbReference type="Pfam" id="PF01206"/>
    </source>
</evidence>
<protein>
    <submittedName>
        <fullName evidence="2">Sulfurtransferase TusA family protein</fullName>
    </submittedName>
</protein>
<gene>
    <name evidence="2" type="ORF">ACFSCV_10955</name>
</gene>
<sequence length="68" mass="7612">MKGLRCPIPVARTRKAVKKLPGGSKVRVECTDPLADIDIPHMVNTDGHDLLDKGISDEMRWYLIKLKA</sequence>
<reference evidence="3" key="1">
    <citation type="journal article" date="2019" name="Int. J. Syst. Evol. Microbiol.">
        <title>The Global Catalogue of Microorganisms (GCM) 10K type strain sequencing project: providing services to taxonomists for standard genome sequencing and annotation.</title>
        <authorList>
            <consortium name="The Broad Institute Genomics Platform"/>
            <consortium name="The Broad Institute Genome Sequencing Center for Infectious Disease"/>
            <person name="Wu L."/>
            <person name="Ma J."/>
        </authorList>
    </citation>
    <scope>NUCLEOTIDE SEQUENCE [LARGE SCALE GENOMIC DNA]</scope>
    <source>
        <strain evidence="3">KCTC 23707</strain>
    </source>
</reference>
<name>A0ABW4K6V3_9HYPH</name>
<keyword evidence="3" id="KW-1185">Reference proteome</keyword>